<evidence type="ECO:0000256" key="2">
    <source>
        <dbReference type="ARBA" id="ARBA00022475"/>
    </source>
</evidence>
<name>A0A6J6YWL3_9ZZZZ</name>
<evidence type="ECO:0000256" key="5">
    <source>
        <dbReference type="ARBA" id="ARBA00022989"/>
    </source>
</evidence>
<sequence>MLPAMTSEQKSRCTRALAIAIGLASPVCYLVLAHTHGRLNRMWFMVDLDVYRWSGMPVVSTKRLYTAKYSGFLSFTYTPFAAVLFAPLHLVNLRVLRWGSALANLGALFFSIDVVTKHSGGDSRLSSSARRDVCWLLFAVCVWMEPVQQTLRFGQVNLFLMVAMLADLTRPEDSRWRGAFVGIAAGIKLTPAIFLLFLIVSGQRRDARRGIAAAALTVIVGWLLLPRASYAFWIQHRFAQSSRVGSIRFVANQSTYGAIARMMGGRFAVPSLYFSVAAAVLVLGMSQAVRIHRSGHVVPALCWCGFTGLLVSPISWSHHWVWVVPFIAWAAMRAMQRRCGAALLALGTAATFAAWPMRGATSITMPYGVIWLTQRADRLGRTWSVSWLTENLYVLVALTVMVVFELWQRIGPSLGSRITGNDLLDAAQERDSSQM</sequence>
<keyword evidence="3" id="KW-0808">Transferase</keyword>
<evidence type="ECO:0000256" key="4">
    <source>
        <dbReference type="ARBA" id="ARBA00022692"/>
    </source>
</evidence>
<evidence type="ECO:0000313" key="9">
    <source>
        <dbReference type="EMBL" id="CAB4813882.1"/>
    </source>
</evidence>
<reference evidence="9" key="1">
    <citation type="submission" date="2020-05" db="EMBL/GenBank/DDBJ databases">
        <authorList>
            <person name="Chiriac C."/>
            <person name="Salcher M."/>
            <person name="Ghai R."/>
            <person name="Kavagutti S V."/>
        </authorList>
    </citation>
    <scope>NUCLEOTIDE SEQUENCE</scope>
</reference>
<dbReference type="EMBL" id="CAFABA010000004">
    <property type="protein sequence ID" value="CAB4813882.1"/>
    <property type="molecule type" value="Genomic_DNA"/>
</dbReference>
<proteinExistence type="predicted"/>
<feature type="transmembrane region" description="Helical" evidence="7">
    <location>
        <begin position="342"/>
        <end position="365"/>
    </location>
</feature>
<feature type="transmembrane region" description="Helical" evidence="7">
    <location>
        <begin position="385"/>
        <end position="407"/>
    </location>
</feature>
<evidence type="ECO:0000256" key="1">
    <source>
        <dbReference type="ARBA" id="ARBA00004651"/>
    </source>
</evidence>
<keyword evidence="5 7" id="KW-1133">Transmembrane helix</keyword>
<evidence type="ECO:0000313" key="10">
    <source>
        <dbReference type="EMBL" id="CAB4928406.1"/>
    </source>
</evidence>
<feature type="transmembrane region" description="Helical" evidence="7">
    <location>
        <begin position="16"/>
        <end position="35"/>
    </location>
</feature>
<evidence type="ECO:0000256" key="7">
    <source>
        <dbReference type="SAM" id="Phobius"/>
    </source>
</evidence>
<keyword evidence="6 7" id="KW-0472">Membrane</keyword>
<evidence type="ECO:0000256" key="6">
    <source>
        <dbReference type="ARBA" id="ARBA00023136"/>
    </source>
</evidence>
<feature type="transmembrane region" description="Helical" evidence="7">
    <location>
        <begin position="178"/>
        <end position="199"/>
    </location>
</feature>
<dbReference type="EMBL" id="CAEZYR010000014">
    <property type="protein sequence ID" value="CAB4732522.1"/>
    <property type="molecule type" value="Genomic_DNA"/>
</dbReference>
<evidence type="ECO:0000313" key="8">
    <source>
        <dbReference type="EMBL" id="CAB4732522.1"/>
    </source>
</evidence>
<feature type="transmembrane region" description="Helical" evidence="7">
    <location>
        <begin position="320"/>
        <end position="335"/>
    </location>
</feature>
<dbReference type="AlphaFoldDB" id="A0A6J6YWL3"/>
<dbReference type="InterPro" id="IPR018584">
    <property type="entry name" value="GT87"/>
</dbReference>
<organism evidence="9">
    <name type="scientific">freshwater metagenome</name>
    <dbReference type="NCBI Taxonomy" id="449393"/>
    <lineage>
        <taxon>unclassified sequences</taxon>
        <taxon>metagenomes</taxon>
        <taxon>ecological metagenomes</taxon>
    </lineage>
</organism>
<feature type="transmembrane region" description="Helical" evidence="7">
    <location>
        <begin position="267"/>
        <end position="285"/>
    </location>
</feature>
<gene>
    <name evidence="8" type="ORF">UFOPK2754_00580</name>
    <name evidence="9" type="ORF">UFOPK3139_00210</name>
    <name evidence="10" type="ORF">UFOPK3543_02510</name>
</gene>
<keyword evidence="2" id="KW-1003">Cell membrane</keyword>
<evidence type="ECO:0000256" key="3">
    <source>
        <dbReference type="ARBA" id="ARBA00022679"/>
    </source>
</evidence>
<feature type="transmembrane region" description="Helical" evidence="7">
    <location>
        <begin position="69"/>
        <end position="89"/>
    </location>
</feature>
<dbReference type="GO" id="GO:0005886">
    <property type="term" value="C:plasma membrane"/>
    <property type="evidence" value="ECO:0007669"/>
    <property type="project" value="UniProtKB-SubCell"/>
</dbReference>
<protein>
    <submittedName>
        <fullName evidence="9">Unannotated protein</fullName>
    </submittedName>
</protein>
<dbReference type="Pfam" id="PF09594">
    <property type="entry name" value="GT87"/>
    <property type="match status" value="1"/>
</dbReference>
<accession>A0A6J6YWL3</accession>
<keyword evidence="4 7" id="KW-0812">Transmembrane</keyword>
<comment type="subcellular location">
    <subcellularLocation>
        <location evidence="1">Cell membrane</location>
        <topology evidence="1">Multi-pass membrane protein</topology>
    </subcellularLocation>
</comment>
<dbReference type="EMBL" id="CAFBMH010000127">
    <property type="protein sequence ID" value="CAB4928406.1"/>
    <property type="molecule type" value="Genomic_DNA"/>
</dbReference>
<dbReference type="GO" id="GO:0016758">
    <property type="term" value="F:hexosyltransferase activity"/>
    <property type="evidence" value="ECO:0007669"/>
    <property type="project" value="InterPro"/>
</dbReference>
<feature type="transmembrane region" description="Helical" evidence="7">
    <location>
        <begin position="211"/>
        <end position="233"/>
    </location>
</feature>